<protein>
    <recommendedName>
        <fullName evidence="3">Methyltransferase domain-containing protein</fullName>
    </recommendedName>
</protein>
<dbReference type="InterPro" id="IPR029063">
    <property type="entry name" value="SAM-dependent_MTases_sf"/>
</dbReference>
<dbReference type="SUPFAM" id="SSF53335">
    <property type="entry name" value="S-adenosyl-L-methionine-dependent methyltransferases"/>
    <property type="match status" value="1"/>
</dbReference>
<evidence type="ECO:0000313" key="1">
    <source>
        <dbReference type="EMBL" id="KAG9242373.1"/>
    </source>
</evidence>
<name>A0A9P7Z034_9HELO</name>
<dbReference type="EMBL" id="MU254080">
    <property type="protein sequence ID" value="KAG9242373.1"/>
    <property type="molecule type" value="Genomic_DNA"/>
</dbReference>
<comment type="caution">
    <text evidence="1">The sequence shown here is derived from an EMBL/GenBank/DDBJ whole genome shotgun (WGS) entry which is preliminary data.</text>
</comment>
<dbReference type="Gene3D" id="3.40.50.150">
    <property type="entry name" value="Vaccinia Virus protein VP39"/>
    <property type="match status" value="1"/>
</dbReference>
<reference evidence="1" key="1">
    <citation type="journal article" date="2021" name="IMA Fungus">
        <title>Genomic characterization of three marine fungi, including Emericellopsis atlantica sp. nov. with signatures of a generalist lifestyle and marine biomass degradation.</title>
        <authorList>
            <person name="Hagestad O.C."/>
            <person name="Hou L."/>
            <person name="Andersen J.H."/>
            <person name="Hansen E.H."/>
            <person name="Altermark B."/>
            <person name="Li C."/>
            <person name="Kuhnert E."/>
            <person name="Cox R.J."/>
            <person name="Crous P.W."/>
            <person name="Spatafora J.W."/>
            <person name="Lail K."/>
            <person name="Amirebrahimi M."/>
            <person name="Lipzen A."/>
            <person name="Pangilinan J."/>
            <person name="Andreopoulos W."/>
            <person name="Hayes R.D."/>
            <person name="Ng V."/>
            <person name="Grigoriev I.V."/>
            <person name="Jackson S.A."/>
            <person name="Sutton T.D.S."/>
            <person name="Dobson A.D.W."/>
            <person name="Rama T."/>
        </authorList>
    </citation>
    <scope>NUCLEOTIDE SEQUENCE</scope>
    <source>
        <strain evidence="1">TRa3180A</strain>
    </source>
</reference>
<dbReference type="Proteomes" id="UP000887226">
    <property type="component" value="Unassembled WGS sequence"/>
</dbReference>
<evidence type="ECO:0000313" key="2">
    <source>
        <dbReference type="Proteomes" id="UP000887226"/>
    </source>
</evidence>
<keyword evidence="2" id="KW-1185">Reference proteome</keyword>
<dbReference type="OrthoDB" id="2013972at2759"/>
<evidence type="ECO:0008006" key="3">
    <source>
        <dbReference type="Google" id="ProtNLM"/>
    </source>
</evidence>
<organism evidence="1 2">
    <name type="scientific">Calycina marina</name>
    <dbReference type="NCBI Taxonomy" id="1763456"/>
    <lineage>
        <taxon>Eukaryota</taxon>
        <taxon>Fungi</taxon>
        <taxon>Dikarya</taxon>
        <taxon>Ascomycota</taxon>
        <taxon>Pezizomycotina</taxon>
        <taxon>Leotiomycetes</taxon>
        <taxon>Helotiales</taxon>
        <taxon>Pezizellaceae</taxon>
        <taxon>Calycina</taxon>
    </lineage>
</organism>
<accession>A0A9P7Z034</accession>
<dbReference type="AlphaFoldDB" id="A0A9P7Z034"/>
<gene>
    <name evidence="1" type="ORF">BJ878DRAFT_544320</name>
</gene>
<proteinExistence type="predicted"/>
<sequence length="116" mass="12618">MVDKKCNYFGGATDRVPQKRVELAPARSGAVVHDNGCGSGAVTKILIRHLDKSEGTATIVAADKNSDVFARTMRLNPAHERVQIITDEMCAKKLELGNDMSDNSFMNFIISYCIGA</sequence>